<dbReference type="Gene3D" id="3.30.710.10">
    <property type="entry name" value="Potassium Channel Kv1.1, Chain A"/>
    <property type="match status" value="1"/>
</dbReference>
<feature type="region of interest" description="Disordered" evidence="4">
    <location>
        <begin position="418"/>
        <end position="445"/>
    </location>
</feature>
<dbReference type="GO" id="GO:0003006">
    <property type="term" value="P:developmental process involved in reproduction"/>
    <property type="evidence" value="ECO:0007669"/>
    <property type="project" value="UniProtKB-ARBA"/>
</dbReference>
<dbReference type="GO" id="GO:0048468">
    <property type="term" value="P:cell development"/>
    <property type="evidence" value="ECO:0007669"/>
    <property type="project" value="UniProtKB-ARBA"/>
</dbReference>
<feature type="domain" description="C2H2-type" evidence="6">
    <location>
        <begin position="453"/>
        <end position="481"/>
    </location>
</feature>
<keyword evidence="8" id="KW-1185">Reference proteome</keyword>
<dbReference type="CDD" id="cd18315">
    <property type="entry name" value="BTB_POZ_BAB-like"/>
    <property type="match status" value="1"/>
</dbReference>
<dbReference type="InParanoid" id="A0A6L2Q8T1"/>
<dbReference type="InterPro" id="IPR013087">
    <property type="entry name" value="Znf_C2H2_type"/>
</dbReference>
<dbReference type="InterPro" id="IPR051095">
    <property type="entry name" value="Dros_DevTransReg"/>
</dbReference>
<dbReference type="PANTHER" id="PTHR23110:SF99">
    <property type="entry name" value="BROAD-COMPLEX CORE PROTEIN ISOFORM 6"/>
    <property type="match status" value="1"/>
</dbReference>
<dbReference type="InterPro" id="IPR011333">
    <property type="entry name" value="SKP1/BTB/POZ_sf"/>
</dbReference>
<evidence type="ECO:0000256" key="3">
    <source>
        <dbReference type="PROSITE-ProRule" id="PRU00042"/>
    </source>
</evidence>
<dbReference type="GO" id="GO:0048513">
    <property type="term" value="P:animal organ development"/>
    <property type="evidence" value="ECO:0007669"/>
    <property type="project" value="UniProtKB-ARBA"/>
</dbReference>
<comment type="subcellular location">
    <subcellularLocation>
        <location evidence="1">Nucleus</location>
    </subcellularLocation>
</comment>
<evidence type="ECO:0000256" key="2">
    <source>
        <dbReference type="ARBA" id="ARBA00023242"/>
    </source>
</evidence>
<dbReference type="Pfam" id="PF00651">
    <property type="entry name" value="BTB"/>
    <property type="match status" value="1"/>
</dbReference>
<accession>A0A6L2Q8T1</accession>
<dbReference type="Pfam" id="PF00096">
    <property type="entry name" value="zf-C2H2"/>
    <property type="match status" value="1"/>
</dbReference>
<evidence type="ECO:0008006" key="9">
    <source>
        <dbReference type="Google" id="ProtNLM"/>
    </source>
</evidence>
<dbReference type="SUPFAM" id="SSF54695">
    <property type="entry name" value="POZ domain"/>
    <property type="match status" value="1"/>
</dbReference>
<evidence type="ECO:0000259" key="5">
    <source>
        <dbReference type="PROSITE" id="PS50097"/>
    </source>
</evidence>
<reference evidence="8" key="1">
    <citation type="submission" date="2020-01" db="EMBL/GenBank/DDBJ databases">
        <title>Draft genome sequence of the Termite Coptotermes fromosanus.</title>
        <authorList>
            <person name="Itakura S."/>
            <person name="Yosikawa Y."/>
            <person name="Umezawa K."/>
        </authorList>
    </citation>
    <scope>NUCLEOTIDE SEQUENCE [LARGE SCALE GENOMIC DNA]</scope>
</reference>
<feature type="compositionally biased region" description="Low complexity" evidence="4">
    <location>
        <begin position="197"/>
        <end position="208"/>
    </location>
</feature>
<feature type="region of interest" description="Disordered" evidence="4">
    <location>
        <begin position="120"/>
        <end position="175"/>
    </location>
</feature>
<dbReference type="EMBL" id="BLKM01003049">
    <property type="protein sequence ID" value="GFG41046.1"/>
    <property type="molecule type" value="Genomic_DNA"/>
</dbReference>
<sequence>MAADQFCLRWNNFQLNIASALDSLKTDEDLVDVTLSCEGQNVKAHKVVLSACSPYFRGVFKENPCQHPIVILKDVSYEDVSALLSFMYQGEVYITQDRLASFLHTAELLQVRGLTGASNPFKDSPKQCKTKKAMLTSSGQLRQDTPPLSSSPVVSLPLQPSTKTTSVHPISKSPLLTLKEPHSSFSLAQTKPAALNSSTVVHQHSSTVIQPSSYQHSTPTQYRNPPPLEHSPTYQQSSSSQQLTCPQHQTVSGESSQQEMDQPNHQSSSPQPPSAKRRKAFPRRVSIGGHLPAEESVESPDAEKMKTKSNEEQIGCEVVSLSAAPVKQEPEDEAVFEVDATMEEESNPIAFANADEDTIQMESPGSDVVRRLDYFGNVETIVAEEPVPVGQDVVKEEAVAEGGPPLVPQSMLLRSLSGAKHPSVVGDSSPSRVGDGAASTRTADEADDRLMSRPCPLCAKIISNKSNLQKHMKIVHSNECGSFKGHSNMEEIFGIPSWTTNKTHDASDLFILSESLNIVNRKLSCKQRLNSVDERPVLGSTSQGLEVQPAYSVAGRSRYAASSHTKHSLYQQRKHSWRSRRPVQCPNCQKTITMAYNLKSHLSTCLKRNGLRGKAAVKYDS</sequence>
<keyword evidence="3" id="KW-0863">Zinc-finger</keyword>
<dbReference type="GO" id="GO:0008270">
    <property type="term" value="F:zinc ion binding"/>
    <property type="evidence" value="ECO:0007669"/>
    <property type="project" value="UniProtKB-KW"/>
</dbReference>
<name>A0A6L2Q8T1_COPFO</name>
<feature type="compositionally biased region" description="Low complexity" evidence="4">
    <location>
        <begin position="146"/>
        <end position="161"/>
    </location>
</feature>
<evidence type="ECO:0000313" key="7">
    <source>
        <dbReference type="EMBL" id="GFG41046.1"/>
    </source>
</evidence>
<dbReference type="SMART" id="SM00355">
    <property type="entry name" value="ZnF_C2H2"/>
    <property type="match status" value="2"/>
</dbReference>
<evidence type="ECO:0000256" key="4">
    <source>
        <dbReference type="SAM" id="MobiDB-lite"/>
    </source>
</evidence>
<dbReference type="PROSITE" id="PS50097">
    <property type="entry name" value="BTB"/>
    <property type="match status" value="1"/>
</dbReference>
<dbReference type="PANTHER" id="PTHR23110">
    <property type="entry name" value="BTB DOMAIN TRANSCRIPTION FACTOR"/>
    <property type="match status" value="1"/>
</dbReference>
<organism evidence="7 8">
    <name type="scientific">Coptotermes formosanus</name>
    <name type="common">Formosan subterranean termite</name>
    <dbReference type="NCBI Taxonomy" id="36987"/>
    <lineage>
        <taxon>Eukaryota</taxon>
        <taxon>Metazoa</taxon>
        <taxon>Ecdysozoa</taxon>
        <taxon>Arthropoda</taxon>
        <taxon>Hexapoda</taxon>
        <taxon>Insecta</taxon>
        <taxon>Pterygota</taxon>
        <taxon>Neoptera</taxon>
        <taxon>Polyneoptera</taxon>
        <taxon>Dictyoptera</taxon>
        <taxon>Blattodea</taxon>
        <taxon>Blattoidea</taxon>
        <taxon>Termitoidae</taxon>
        <taxon>Rhinotermitidae</taxon>
        <taxon>Coptotermes</taxon>
    </lineage>
</organism>
<evidence type="ECO:0000259" key="6">
    <source>
        <dbReference type="PROSITE" id="PS50157"/>
    </source>
</evidence>
<evidence type="ECO:0000313" key="8">
    <source>
        <dbReference type="Proteomes" id="UP000502823"/>
    </source>
</evidence>
<keyword evidence="2" id="KW-0539">Nucleus</keyword>
<feature type="compositionally biased region" description="Polar residues" evidence="4">
    <location>
        <begin position="243"/>
        <end position="261"/>
    </location>
</feature>
<feature type="compositionally biased region" description="Basic and acidic residues" evidence="4">
    <location>
        <begin position="301"/>
        <end position="310"/>
    </location>
</feature>
<dbReference type="Proteomes" id="UP000502823">
    <property type="component" value="Unassembled WGS sequence"/>
</dbReference>
<dbReference type="AlphaFoldDB" id="A0A6L2Q8T1"/>
<gene>
    <name evidence="7" type="ORF">Cfor_06816</name>
</gene>
<dbReference type="OrthoDB" id="8185403at2759"/>
<dbReference type="PROSITE" id="PS00028">
    <property type="entry name" value="ZINC_FINGER_C2H2_1"/>
    <property type="match status" value="1"/>
</dbReference>
<feature type="domain" description="BTB" evidence="5">
    <location>
        <begin position="31"/>
        <end position="96"/>
    </location>
</feature>
<dbReference type="GO" id="GO:0006357">
    <property type="term" value="P:regulation of transcription by RNA polymerase II"/>
    <property type="evidence" value="ECO:0007669"/>
    <property type="project" value="TreeGrafter"/>
</dbReference>
<evidence type="ECO:0000256" key="1">
    <source>
        <dbReference type="ARBA" id="ARBA00004123"/>
    </source>
</evidence>
<dbReference type="SMART" id="SM00225">
    <property type="entry name" value="BTB"/>
    <property type="match status" value="1"/>
</dbReference>
<protein>
    <recommendedName>
        <fullName evidence="9">BTB domain-containing protein</fullName>
    </recommendedName>
</protein>
<dbReference type="GO" id="GO:0005634">
    <property type="term" value="C:nucleus"/>
    <property type="evidence" value="ECO:0007669"/>
    <property type="project" value="UniProtKB-SubCell"/>
</dbReference>
<proteinExistence type="predicted"/>
<comment type="caution">
    <text evidence="7">The sequence shown here is derived from an EMBL/GenBank/DDBJ whole genome shotgun (WGS) entry which is preliminary data.</text>
</comment>
<feature type="region of interest" description="Disordered" evidence="4">
    <location>
        <begin position="196"/>
        <end position="310"/>
    </location>
</feature>
<feature type="compositionally biased region" description="Polar residues" evidence="4">
    <location>
        <begin position="209"/>
        <end position="223"/>
    </location>
</feature>
<dbReference type="InterPro" id="IPR000210">
    <property type="entry name" value="BTB/POZ_dom"/>
</dbReference>
<dbReference type="PROSITE" id="PS50157">
    <property type="entry name" value="ZINC_FINGER_C2H2_2"/>
    <property type="match status" value="1"/>
</dbReference>
<keyword evidence="3" id="KW-0479">Metal-binding</keyword>
<keyword evidence="3" id="KW-0862">Zinc</keyword>